<evidence type="ECO:0000313" key="5">
    <source>
        <dbReference type="Proteomes" id="UP000824190"/>
    </source>
</evidence>
<protein>
    <submittedName>
        <fullName evidence="4">WYL domain-containing protein</fullName>
    </submittedName>
</protein>
<dbReference type="Pfam" id="PF13280">
    <property type="entry name" value="WYL"/>
    <property type="match status" value="1"/>
</dbReference>
<evidence type="ECO:0000259" key="2">
    <source>
        <dbReference type="Pfam" id="PF13280"/>
    </source>
</evidence>
<dbReference type="InterPro" id="IPR051534">
    <property type="entry name" value="CBASS_pafABC_assoc_protein"/>
</dbReference>
<name>A0A9D1ULX0_9CORY</name>
<feature type="domain" description="PafC HTH" evidence="3">
    <location>
        <begin position="17"/>
        <end position="132"/>
    </location>
</feature>
<dbReference type="InterPro" id="IPR026881">
    <property type="entry name" value="WYL_dom"/>
</dbReference>
<evidence type="ECO:0000313" key="4">
    <source>
        <dbReference type="EMBL" id="HIW91230.1"/>
    </source>
</evidence>
<feature type="compositionally biased region" description="Basic and acidic residues" evidence="1">
    <location>
        <begin position="138"/>
        <end position="147"/>
    </location>
</feature>
<dbReference type="PROSITE" id="PS52050">
    <property type="entry name" value="WYL"/>
    <property type="match status" value="1"/>
</dbReference>
<dbReference type="Pfam" id="PF19187">
    <property type="entry name" value="HTH_PafC"/>
    <property type="match status" value="1"/>
</dbReference>
<dbReference type="InterPro" id="IPR028349">
    <property type="entry name" value="PafC-like"/>
</dbReference>
<reference evidence="4" key="2">
    <citation type="submission" date="2021-04" db="EMBL/GenBank/DDBJ databases">
        <authorList>
            <person name="Gilroy R."/>
        </authorList>
    </citation>
    <scope>NUCLEOTIDE SEQUENCE</scope>
    <source>
        <strain evidence="4">CHK32-1732</strain>
    </source>
</reference>
<dbReference type="Proteomes" id="UP000824190">
    <property type="component" value="Unassembled WGS sequence"/>
</dbReference>
<proteinExistence type="predicted"/>
<organism evidence="4 5">
    <name type="scientific">Candidatus Corynebacterium avicola</name>
    <dbReference type="NCBI Taxonomy" id="2838527"/>
    <lineage>
        <taxon>Bacteria</taxon>
        <taxon>Bacillati</taxon>
        <taxon>Actinomycetota</taxon>
        <taxon>Actinomycetes</taxon>
        <taxon>Mycobacteriales</taxon>
        <taxon>Corynebacteriaceae</taxon>
        <taxon>Corynebacterium</taxon>
    </lineage>
</organism>
<evidence type="ECO:0000256" key="1">
    <source>
        <dbReference type="SAM" id="MobiDB-lite"/>
    </source>
</evidence>
<reference evidence="4" key="1">
    <citation type="journal article" date="2021" name="PeerJ">
        <title>Extensive microbial diversity within the chicken gut microbiome revealed by metagenomics and culture.</title>
        <authorList>
            <person name="Gilroy R."/>
            <person name="Ravi A."/>
            <person name="Getino M."/>
            <person name="Pursley I."/>
            <person name="Horton D.L."/>
            <person name="Alikhan N.F."/>
            <person name="Baker D."/>
            <person name="Gharbi K."/>
            <person name="Hall N."/>
            <person name="Watson M."/>
            <person name="Adriaenssens E.M."/>
            <person name="Foster-Nyarko E."/>
            <person name="Jarju S."/>
            <person name="Secka A."/>
            <person name="Antonio M."/>
            <person name="Oren A."/>
            <person name="Chaudhuri R.R."/>
            <person name="La Ragione R."/>
            <person name="Hildebrand F."/>
            <person name="Pallen M.J."/>
        </authorList>
    </citation>
    <scope>NUCLEOTIDE SEQUENCE</scope>
    <source>
        <strain evidence="4">CHK32-1732</strain>
    </source>
</reference>
<feature type="domain" description="WYL" evidence="2">
    <location>
        <begin position="175"/>
        <end position="241"/>
    </location>
</feature>
<comment type="caution">
    <text evidence="4">The sequence shown here is derived from an EMBL/GenBank/DDBJ whole genome shotgun (WGS) entry which is preliminary data.</text>
</comment>
<dbReference type="AlphaFoldDB" id="A0A9D1ULX0"/>
<dbReference type="InterPro" id="IPR043839">
    <property type="entry name" value="PafC_HTH"/>
</dbReference>
<evidence type="ECO:0000259" key="3">
    <source>
        <dbReference type="Pfam" id="PF19187"/>
    </source>
</evidence>
<gene>
    <name evidence="4" type="ORF">H9870_06180</name>
</gene>
<accession>A0A9D1ULX0</accession>
<dbReference type="EMBL" id="DXGC01000059">
    <property type="protein sequence ID" value="HIW91230.1"/>
    <property type="molecule type" value="Genomic_DNA"/>
</dbReference>
<dbReference type="PIRSF" id="PIRSF016838">
    <property type="entry name" value="PafC"/>
    <property type="match status" value="1"/>
</dbReference>
<dbReference type="PANTHER" id="PTHR34580">
    <property type="match status" value="1"/>
</dbReference>
<sequence length="365" mass="40429">MNAIVPKKSSRGYTVWQVRRVLSALAWIQSHEHPSLLHAKDMFGVPVPQLRHELVKAGDSGVPDYFPDDYVSVATGAGVMSPLEVNQNQGVARPPALTDAEANTLVLSLERMGSVLDGEAAENLRTVMSTIRRIQRERRDLRDKFTPDEYTAPSGTVGAEQQTPSAGSGVSSTAAVLREAVAERRWVEFTYISVSSDTVRRRELVPDQVDFINGSGYLWAREGEDADQRCFHLSRMSEVEVLDREAPAVQPHELDDSDPFGFDHDRQQWADLVLRPDAGWMFEYLPMWQVDTESDDEAAGGDEAGELRASIPDTGEWLERFVLGYSPYISGIAESDGADPDAGRDLAHRVTRRATVALEAYARLA</sequence>
<dbReference type="PANTHER" id="PTHR34580:SF1">
    <property type="entry name" value="PROTEIN PAFC"/>
    <property type="match status" value="1"/>
</dbReference>
<feature type="region of interest" description="Disordered" evidence="1">
    <location>
        <begin position="138"/>
        <end position="172"/>
    </location>
</feature>